<dbReference type="SUPFAM" id="SSF53474">
    <property type="entry name" value="alpha/beta-Hydrolases"/>
    <property type="match status" value="1"/>
</dbReference>
<dbReference type="OrthoDB" id="408631at2759"/>
<gene>
    <name evidence="4" type="ORF">AMS68_001017</name>
</gene>
<dbReference type="AlphaFoldDB" id="A0A6H0XLX2"/>
<dbReference type="Proteomes" id="UP000503462">
    <property type="component" value="Chromosome 1"/>
</dbReference>
<evidence type="ECO:0000256" key="2">
    <source>
        <dbReference type="SAM" id="SignalP"/>
    </source>
</evidence>
<dbReference type="EMBL" id="CP051139">
    <property type="protein sequence ID" value="QIW95499.1"/>
    <property type="molecule type" value="Genomic_DNA"/>
</dbReference>
<reference evidence="4 5" key="1">
    <citation type="journal article" date="2016" name="Sci. Rep.">
        <title>Peltaster fructicola genome reveals evolution from an invasive phytopathogen to an ectophytic parasite.</title>
        <authorList>
            <person name="Xu C."/>
            <person name="Chen H."/>
            <person name="Gleason M.L."/>
            <person name="Xu J.R."/>
            <person name="Liu H."/>
            <person name="Zhang R."/>
            <person name="Sun G."/>
        </authorList>
    </citation>
    <scope>NUCLEOTIDE SEQUENCE [LARGE SCALE GENOMIC DNA]</scope>
    <source>
        <strain evidence="4 5">LNHT1506</strain>
    </source>
</reference>
<feature type="compositionally biased region" description="Basic residues" evidence="1">
    <location>
        <begin position="1217"/>
        <end position="1227"/>
    </location>
</feature>
<dbReference type="InterPro" id="IPR002018">
    <property type="entry name" value="CarbesteraseB"/>
</dbReference>
<feature type="region of interest" description="Disordered" evidence="1">
    <location>
        <begin position="933"/>
        <end position="959"/>
    </location>
</feature>
<feature type="signal peptide" evidence="2">
    <location>
        <begin position="1"/>
        <end position="19"/>
    </location>
</feature>
<dbReference type="InterPro" id="IPR050309">
    <property type="entry name" value="Type-B_Carboxylest/Lipase"/>
</dbReference>
<feature type="region of interest" description="Disordered" evidence="1">
    <location>
        <begin position="977"/>
        <end position="1041"/>
    </location>
</feature>
<dbReference type="PROSITE" id="PS00941">
    <property type="entry name" value="CARBOXYLESTERASE_B_2"/>
    <property type="match status" value="1"/>
</dbReference>
<feature type="region of interest" description="Disordered" evidence="1">
    <location>
        <begin position="867"/>
        <end position="898"/>
    </location>
</feature>
<feature type="compositionally biased region" description="Acidic residues" evidence="1">
    <location>
        <begin position="867"/>
        <end position="881"/>
    </location>
</feature>
<proteinExistence type="predicted"/>
<keyword evidence="2" id="KW-0732">Signal</keyword>
<feature type="compositionally biased region" description="Polar residues" evidence="1">
    <location>
        <begin position="1158"/>
        <end position="1173"/>
    </location>
</feature>
<dbReference type="Gene3D" id="3.40.50.1820">
    <property type="entry name" value="alpha/beta hydrolase"/>
    <property type="match status" value="2"/>
</dbReference>
<dbReference type="PANTHER" id="PTHR11559">
    <property type="entry name" value="CARBOXYLESTERASE"/>
    <property type="match status" value="1"/>
</dbReference>
<feature type="region of interest" description="Disordered" evidence="1">
    <location>
        <begin position="1107"/>
        <end position="1173"/>
    </location>
</feature>
<protein>
    <recommendedName>
        <fullName evidence="3">Carboxylesterase type B domain-containing protein</fullName>
    </recommendedName>
</protein>
<feature type="compositionally biased region" description="Basic and acidic residues" evidence="1">
    <location>
        <begin position="1020"/>
        <end position="1032"/>
    </location>
</feature>
<feature type="region of interest" description="Disordered" evidence="1">
    <location>
        <begin position="1187"/>
        <end position="1227"/>
    </location>
</feature>
<feature type="domain" description="Carboxylesterase type B" evidence="3">
    <location>
        <begin position="36"/>
        <end position="374"/>
    </location>
</feature>
<keyword evidence="5" id="KW-1185">Reference proteome</keyword>
<feature type="chain" id="PRO_5026076989" description="Carboxylesterase type B domain-containing protein" evidence="2">
    <location>
        <begin position="20"/>
        <end position="1227"/>
    </location>
</feature>
<feature type="compositionally biased region" description="Polar residues" evidence="1">
    <location>
        <begin position="1126"/>
        <end position="1148"/>
    </location>
</feature>
<feature type="compositionally biased region" description="Low complexity" evidence="1">
    <location>
        <begin position="996"/>
        <end position="1015"/>
    </location>
</feature>
<name>A0A6H0XLX2_9PEZI</name>
<evidence type="ECO:0000313" key="5">
    <source>
        <dbReference type="Proteomes" id="UP000503462"/>
    </source>
</evidence>
<dbReference type="InterPro" id="IPR029058">
    <property type="entry name" value="AB_hydrolase_fold"/>
</dbReference>
<evidence type="ECO:0000259" key="3">
    <source>
        <dbReference type="Pfam" id="PF00135"/>
    </source>
</evidence>
<evidence type="ECO:0000256" key="1">
    <source>
        <dbReference type="SAM" id="MobiDB-lite"/>
    </source>
</evidence>
<organism evidence="4 5">
    <name type="scientific">Peltaster fructicola</name>
    <dbReference type="NCBI Taxonomy" id="286661"/>
    <lineage>
        <taxon>Eukaryota</taxon>
        <taxon>Fungi</taxon>
        <taxon>Dikarya</taxon>
        <taxon>Ascomycota</taxon>
        <taxon>Pezizomycotina</taxon>
        <taxon>Dothideomycetes</taxon>
        <taxon>Dothideomycetes incertae sedis</taxon>
        <taxon>Peltaster</taxon>
    </lineage>
</organism>
<feature type="compositionally biased region" description="Low complexity" evidence="1">
    <location>
        <begin position="1109"/>
        <end position="1122"/>
    </location>
</feature>
<sequence length="1227" mass="135257">MSLHRSLLSAVFCFTFTLCHEGTGSYRPAYGDLDYVAKTSNGPIVGHIASNQTSVVEYLGIPYAAPPVGQLRFAAPQPYTGFGFQNASSWGYDCPASTSPPSRYPGLTPQAQRIIDYFIQSAATPQAEDCLTLNIWRPLQRQSRGRALPVLVFFYGGKFTNGHTNTPFYDGQYLSGSQEFIVVTLNFRSNIFGFPGVPGQLQNLGLRDQRLGVEWIERNIAAFNGDPERIVLMGHSAGAVAVDYWSYAYVGKPIVKGLISHSGTALSFPLNADGVVTKNWYNVSAQLGCGSSGDVLPCMRTKHWQDITVAANKIPAARSNSPLRSTAAFYPIVDNITIFADYEARSNAGLFAKIPYFLGNNQNEQGYYALAAYDGGVNTTTAQGNEFLLSSFTCPCYFEASNRHKYGVPVWLWRYFGDWDNIRLYSGSGAYHGSDMQMIFGNSAQVSGIDPSHPEQLTTALMQRTWAAFINDPVDGLTHLGYPGFNTSTESLIRFAYDNDPQPSYVSPLTALRDTVDTFADLWDPDNDESMGAVERNNPLPVVATRLTSEEPRCTRHASQNSLSLLPQLQLCVQETAVYSVVVQDSPDPLDLLLAVDDLPPLKQITPAGEQDQHCVPQSVLVDPPDFSTPRAKVSHPANNVDAALCQMAGIGTLCDLARLDKCRDLCHRSHLEQKQKRAETVNGHASRLMEYWWRYNKNAQAKGMMQLPVDLPVRTPPCTSMCDTTYNVYCYLHGLAPDRHHSCFIVWELVRHRYELPQHKAIERWKETKKRYLAPLNVFSTQIGDELAEAVLLSFIHTSTPTESLIDRVALHWLRLANGMDAVMIWIYSDLGLPLVARRIEARFLELSQLIAEHQNAVGYQYGEIEQEDPDEESEAESEDTLFVSLDQRDHEDRDARVDTETFGFPLERVPSQLRTSCSRSAFLGLSDYNLEQQAQGSPGPDWEDNVDEDEDPYAGYPPLNLLSVAGIRGRLLSEEQGKPKPLSSVLPGDQVGCLRSLRSPSTQSSSATSPSTSVVEQVARETSYKNHSTPDESEQSEVSLTERLPATTDVALAGQQIPDHHKRDSRTNIDWKGKRRAVVAAPVDSSGCPATMTIENIAPWRLEQYARPRAPGSSSSAPDPQDTEGGSSSPVNSSRWSTLGESSPAASPTVDRQGKPVSSNVKAWSPNMDKSTATVCASVGENVLARPRDLISGQEHGKTAAGTTERLMSPEKSERSRRRGGHGKP</sequence>
<dbReference type="Pfam" id="PF00135">
    <property type="entry name" value="COesterase"/>
    <property type="match status" value="1"/>
</dbReference>
<feature type="compositionally biased region" description="Basic and acidic residues" evidence="1">
    <location>
        <begin position="888"/>
        <end position="898"/>
    </location>
</feature>
<dbReference type="InterPro" id="IPR019819">
    <property type="entry name" value="Carboxylesterase_B_CS"/>
</dbReference>
<evidence type="ECO:0000313" key="4">
    <source>
        <dbReference type="EMBL" id="QIW95499.1"/>
    </source>
</evidence>
<accession>A0A6H0XLX2</accession>
<feature type="compositionally biased region" description="Acidic residues" evidence="1">
    <location>
        <begin position="943"/>
        <end position="954"/>
    </location>
</feature>